<evidence type="ECO:0000256" key="2">
    <source>
        <dbReference type="SAM" id="Coils"/>
    </source>
</evidence>
<dbReference type="EMBL" id="ASRV01000205">
    <property type="protein sequence ID" value="EOR20408.1"/>
    <property type="molecule type" value="Genomic_DNA"/>
</dbReference>
<dbReference type="PATRIC" id="fig|1202534.3.peg.3439"/>
<dbReference type="Gene3D" id="3.90.320.10">
    <property type="match status" value="1"/>
</dbReference>
<dbReference type="PANTHER" id="PTHR46609:SF6">
    <property type="entry name" value="EXONUCLEASE, PHAGE-TYPE_RECB, C-TERMINAL DOMAIN-CONTAINING PROTEIN-RELATED"/>
    <property type="match status" value="1"/>
</dbReference>
<comment type="caution">
    <text evidence="4">The sequence shown here is derived from an EMBL/GenBank/DDBJ whole genome shotgun (WGS) entry which is preliminary data.</text>
</comment>
<dbReference type="Proteomes" id="UP000013988">
    <property type="component" value="Unassembled WGS sequence"/>
</dbReference>
<dbReference type="NCBIfam" id="TIGR03033">
    <property type="entry name" value="phage_rel_nuc"/>
    <property type="match status" value="1"/>
</dbReference>
<keyword evidence="2" id="KW-0175">Coiled coil</keyword>
<reference evidence="4 5" key="1">
    <citation type="submission" date="2013-03" db="EMBL/GenBank/DDBJ databases">
        <title>Whole genome shotgun sequencing of Clostridium sartagoforme AAU1.</title>
        <authorList>
            <person name="Joshi C.G."/>
            <person name="Duggirala S.M."/>
            <person name="Nathani N.M."/>
            <person name="Bhatt V.D."/>
            <person name="Patel A.K."/>
            <person name="Pandya P.R."/>
            <person name="KaPatel J.A."/>
        </authorList>
    </citation>
    <scope>NUCLEOTIDE SEQUENCE [LARGE SCALE GENOMIC DNA]</scope>
    <source>
        <strain evidence="4 5">AAU1</strain>
    </source>
</reference>
<protein>
    <recommendedName>
        <fullName evidence="3">YqaJ viral recombinase domain-containing protein</fullName>
    </recommendedName>
</protein>
<dbReference type="InterPro" id="IPR011604">
    <property type="entry name" value="PDDEXK-like_dom_sf"/>
</dbReference>
<dbReference type="InterPro" id="IPR011335">
    <property type="entry name" value="Restrct_endonuc-II-like"/>
</dbReference>
<dbReference type="PANTHER" id="PTHR46609">
    <property type="entry name" value="EXONUCLEASE, PHAGE-TYPE/RECB, C-TERMINAL DOMAIN-CONTAINING PROTEIN"/>
    <property type="match status" value="1"/>
</dbReference>
<gene>
    <name evidence="4" type="ORF">A500_17275</name>
</gene>
<dbReference type="SUPFAM" id="SSF52980">
    <property type="entry name" value="Restriction endonuclease-like"/>
    <property type="match status" value="1"/>
</dbReference>
<accession>R9BTM0</accession>
<evidence type="ECO:0000313" key="4">
    <source>
        <dbReference type="EMBL" id="EOR20408.1"/>
    </source>
</evidence>
<feature type="domain" description="YqaJ viral recombinase" evidence="3">
    <location>
        <begin position="51"/>
        <end position="188"/>
    </location>
</feature>
<name>R9BTM0_9CLOT</name>
<dbReference type="RefSeq" id="WP_016208687.1">
    <property type="nucleotide sequence ID" value="NZ_ASRV01000205.1"/>
</dbReference>
<organism evidence="4 5">
    <name type="scientific">Clostridium sartagoforme AAU1</name>
    <dbReference type="NCBI Taxonomy" id="1202534"/>
    <lineage>
        <taxon>Bacteria</taxon>
        <taxon>Bacillati</taxon>
        <taxon>Bacillota</taxon>
        <taxon>Clostridia</taxon>
        <taxon>Eubacteriales</taxon>
        <taxon>Clostridiaceae</taxon>
        <taxon>Clostridium</taxon>
    </lineage>
</organism>
<keyword evidence="5" id="KW-1185">Reference proteome</keyword>
<keyword evidence="1" id="KW-0378">Hydrolase</keyword>
<evidence type="ECO:0000256" key="1">
    <source>
        <dbReference type="ARBA" id="ARBA00022801"/>
    </source>
</evidence>
<proteinExistence type="predicted"/>
<feature type="coiled-coil region" evidence="2">
    <location>
        <begin position="265"/>
        <end position="299"/>
    </location>
</feature>
<evidence type="ECO:0000259" key="3">
    <source>
        <dbReference type="Pfam" id="PF09588"/>
    </source>
</evidence>
<dbReference type="Pfam" id="PF09588">
    <property type="entry name" value="YqaJ"/>
    <property type="match status" value="1"/>
</dbReference>
<evidence type="ECO:0000313" key="5">
    <source>
        <dbReference type="Proteomes" id="UP000013988"/>
    </source>
</evidence>
<dbReference type="InterPro" id="IPR019080">
    <property type="entry name" value="YqaJ_viral_recombinase"/>
</dbReference>
<dbReference type="InterPro" id="IPR051703">
    <property type="entry name" value="NF-kappa-B_Signaling_Reg"/>
</dbReference>
<dbReference type="GO" id="GO:0016787">
    <property type="term" value="F:hydrolase activity"/>
    <property type="evidence" value="ECO:0007669"/>
    <property type="project" value="UniProtKB-KW"/>
</dbReference>
<dbReference type="AlphaFoldDB" id="R9BTM0"/>
<sequence>MESLNYQNNENIQGWIFEKRRSIKDGIKYCRKFYGLDCDILLKTTDLDHEEWLKARKTGISGTDVGAIAGISKYKSPMGVYLEKTTDEITQVENEKMYFGKVMESVVAKEFALRNPGFKISKVNAVLKHKDYEFAIGNIDRLIRNENGEKGILEVKTVSEYMKGYWSDDEVPFEYMVQLQWYMFISGTNFGYFAALIGGNTFIQKYVERDEELIAMLKDISMDFWENNILKKEAPAVDGSEATTEILKTMYPESNELEIELESDALELINKRGILKDEIKSLEAEVAECENKLKDLLKDNEVGVIEDRKVIWKSYTRTSLNSKSFKEEEPELYKKYSKVSNYRKFEIK</sequence>
<dbReference type="InterPro" id="IPR017482">
    <property type="entry name" value="Lambda-type_endonuclease"/>
</dbReference>